<accession>A0ABT5RU89</accession>
<dbReference type="RefSeq" id="WP_274107541.1">
    <property type="nucleotide sequence ID" value="NZ_JAPCKI010000002.1"/>
</dbReference>
<keyword evidence="2" id="KW-1185">Reference proteome</keyword>
<gene>
    <name evidence="1" type="primary">cas6f</name>
    <name evidence="1" type="ORF">OIN59_04550</name>
</gene>
<evidence type="ECO:0000313" key="2">
    <source>
        <dbReference type="Proteomes" id="UP001148932"/>
    </source>
</evidence>
<dbReference type="Pfam" id="PF09618">
    <property type="entry name" value="Cas_Csy4"/>
    <property type="match status" value="1"/>
</dbReference>
<reference evidence="1" key="1">
    <citation type="submission" date="2022-10" db="EMBL/GenBank/DDBJ databases">
        <title>Description of microaerobic benzene degrading bacteria.</title>
        <authorList>
            <person name="Bedics A."/>
            <person name="Tancsics A."/>
            <person name="Banerjee S."/>
        </authorList>
    </citation>
    <scope>NUCLEOTIDE SEQUENCE</scope>
    <source>
        <strain evidence="1">D2M1</strain>
    </source>
</reference>
<organism evidence="1 2">
    <name type="scientific">Acidovorax benzenivorans</name>
    <dbReference type="NCBI Taxonomy" id="2987520"/>
    <lineage>
        <taxon>Bacteria</taxon>
        <taxon>Pseudomonadati</taxon>
        <taxon>Pseudomonadota</taxon>
        <taxon>Betaproteobacteria</taxon>
        <taxon>Burkholderiales</taxon>
        <taxon>Comamonadaceae</taxon>
        <taxon>Acidovorax</taxon>
    </lineage>
</organism>
<name>A0ABT5RU89_9BURK</name>
<dbReference type="InterPro" id="IPR042564">
    <property type="entry name" value="CRISPR-Cas6/Csy4_sf"/>
</dbReference>
<dbReference type="NCBIfam" id="TIGR02563">
    <property type="entry name" value="cas_Csy4"/>
    <property type="match status" value="1"/>
</dbReference>
<proteinExistence type="predicted"/>
<dbReference type="EMBL" id="JAPCKI010000002">
    <property type="protein sequence ID" value="MDD2176692.1"/>
    <property type="molecule type" value="Genomic_DNA"/>
</dbReference>
<protein>
    <submittedName>
        <fullName evidence="1">Type I-F CRISPR-associated endoribonuclease Cas6/Csy4</fullName>
    </submittedName>
</protein>
<dbReference type="InterPro" id="IPR013396">
    <property type="entry name" value="CRISPR-assoc_prot_Csy4"/>
</dbReference>
<comment type="caution">
    <text evidence="1">The sequence shown here is derived from an EMBL/GenBank/DDBJ whole genome shotgun (WGS) entry which is preliminary data.</text>
</comment>
<dbReference type="CDD" id="cd09739">
    <property type="entry name" value="Cas6_I-F"/>
    <property type="match status" value="1"/>
</dbReference>
<dbReference type="Gene3D" id="3.30.70.2540">
    <property type="entry name" value="CRISPR-associated endoribonuclease Cas6/Csy4"/>
    <property type="match status" value="1"/>
</dbReference>
<dbReference type="Proteomes" id="UP001148932">
    <property type="component" value="Unassembled WGS sequence"/>
</dbReference>
<sequence>MTTHYINITLLPDPEFSHAHLLGALVAKLHRALVLGQTTDIGVSYPQHIGQPLTRRTLGAVLRLHGTPDALQRLMGQDWLKGMRDHTQVSELRQAPADAPHRTVRRRQFKTSVDRLRRRRMQRKGETAEQAATAIPDTVERLPNLPFVQLRSSSTGQPFCLCVEHGSLQPHAVAGAFNAYGLGHEATVPWF</sequence>
<evidence type="ECO:0000313" key="1">
    <source>
        <dbReference type="EMBL" id="MDD2176692.1"/>
    </source>
</evidence>